<dbReference type="EMBL" id="KL596717">
    <property type="protein sequence ID" value="KER27691.1"/>
    <property type="molecule type" value="Genomic_DNA"/>
</dbReference>
<dbReference type="RefSeq" id="XP_009168567.1">
    <property type="nucleotide sequence ID" value="XM_009170303.1"/>
</dbReference>
<dbReference type="STRING" id="6198.A0A074ZKY7"/>
<evidence type="ECO:0000313" key="2">
    <source>
        <dbReference type="Proteomes" id="UP000054324"/>
    </source>
</evidence>
<dbReference type="KEGG" id="ovi:T265_05320"/>
<dbReference type="Proteomes" id="UP000054324">
    <property type="component" value="Unassembled WGS sequence"/>
</dbReference>
<organism evidence="1 2">
    <name type="scientific">Opisthorchis viverrini</name>
    <name type="common">Southeast Asian liver fluke</name>
    <dbReference type="NCBI Taxonomy" id="6198"/>
    <lineage>
        <taxon>Eukaryota</taxon>
        <taxon>Metazoa</taxon>
        <taxon>Spiralia</taxon>
        <taxon>Lophotrochozoa</taxon>
        <taxon>Platyhelminthes</taxon>
        <taxon>Trematoda</taxon>
        <taxon>Digenea</taxon>
        <taxon>Opisthorchiida</taxon>
        <taxon>Opisthorchiata</taxon>
        <taxon>Opisthorchiidae</taxon>
        <taxon>Opisthorchis</taxon>
    </lineage>
</organism>
<feature type="non-terminal residue" evidence="1">
    <location>
        <position position="41"/>
    </location>
</feature>
<dbReference type="GeneID" id="20319502"/>
<proteinExistence type="predicted"/>
<keyword evidence="2" id="KW-1185">Reference proteome</keyword>
<dbReference type="CTD" id="20319502"/>
<gene>
    <name evidence="1" type="ORF">T265_05320</name>
</gene>
<dbReference type="OrthoDB" id="10013535at2759"/>
<sequence length="41" mass="4855">EFSNIVLQVSSLPFHPDHLDFHLHANYDHHSDWWKSNAEAL</sequence>
<protein>
    <submittedName>
        <fullName evidence="1">Uncharacterized protein</fullName>
    </submittedName>
</protein>
<reference evidence="1 2" key="1">
    <citation type="submission" date="2013-11" db="EMBL/GenBank/DDBJ databases">
        <title>Opisthorchis viverrini - life in the bile duct.</title>
        <authorList>
            <person name="Young N.D."/>
            <person name="Nagarajan N."/>
            <person name="Lin S.J."/>
            <person name="Korhonen P.K."/>
            <person name="Jex A.R."/>
            <person name="Hall R.S."/>
            <person name="Safavi-Hemami H."/>
            <person name="Kaewkong W."/>
            <person name="Bertrand D."/>
            <person name="Gao S."/>
            <person name="Seet Q."/>
            <person name="Wongkham S."/>
            <person name="Teh B.T."/>
            <person name="Wongkham C."/>
            <person name="Intapan P.M."/>
            <person name="Maleewong W."/>
            <person name="Yang X."/>
            <person name="Hu M."/>
            <person name="Wang Z."/>
            <person name="Hofmann A."/>
            <person name="Sternberg P.W."/>
            <person name="Tan P."/>
            <person name="Wang J."/>
            <person name="Gasser R.B."/>
        </authorList>
    </citation>
    <scope>NUCLEOTIDE SEQUENCE [LARGE SCALE GENOMIC DNA]</scope>
</reference>
<evidence type="ECO:0000313" key="1">
    <source>
        <dbReference type="EMBL" id="KER27691.1"/>
    </source>
</evidence>
<feature type="non-terminal residue" evidence="1">
    <location>
        <position position="1"/>
    </location>
</feature>
<name>A0A074ZKY7_OPIVI</name>
<dbReference type="AlphaFoldDB" id="A0A074ZKY7"/>
<accession>A0A074ZKY7</accession>